<dbReference type="InterPro" id="IPR002197">
    <property type="entry name" value="HTH_Fis"/>
</dbReference>
<dbReference type="InterPro" id="IPR058031">
    <property type="entry name" value="AAA_lid_NorR"/>
</dbReference>
<reference evidence="6" key="1">
    <citation type="submission" date="2020-08" db="EMBL/GenBank/DDBJ databases">
        <title>Genome public.</title>
        <authorList>
            <person name="Liu C."/>
            <person name="Sun Q."/>
        </authorList>
    </citation>
    <scope>NUCLEOTIDE SEQUENCE</scope>
    <source>
        <strain evidence="6">BX12</strain>
    </source>
</reference>
<feature type="domain" description="Sigma-54 factor interaction" evidence="5">
    <location>
        <begin position="154"/>
        <end position="382"/>
    </location>
</feature>
<evidence type="ECO:0000256" key="1">
    <source>
        <dbReference type="ARBA" id="ARBA00022741"/>
    </source>
</evidence>
<dbReference type="Pfam" id="PF00158">
    <property type="entry name" value="Sigma54_activat"/>
    <property type="match status" value="1"/>
</dbReference>
<dbReference type="Gene3D" id="3.40.50.300">
    <property type="entry name" value="P-loop containing nucleotide triphosphate hydrolases"/>
    <property type="match status" value="1"/>
</dbReference>
<dbReference type="Gene3D" id="1.10.10.60">
    <property type="entry name" value="Homeodomain-like"/>
    <property type="match status" value="1"/>
</dbReference>
<sequence length="473" mass="53337">MEDGSGKGFMFGNCLEQLSNIYDSVDSIMITNREGIIEYTAVIDAGKCSIGNEGYTGRHLLEVYPDLTEAESTMFRVMKTGQPIVDEIQTVTDWNGMTMTISCSTYPIELGNKIIGAVEGVILLDPEGSPRSKDIQKRQNAKLQEDRLYCLDDLITEDPYMKKVKQQIRRAAEGGSPVMLIGDTGTGKELAAQSIHSHSRRADGPFVSQNCSAIPMGLLESTLFGTARGSYTGAEDRRGLFELADRGTLFLDELNSMEISLQGKLLKAVEEQKIRRIGEERERKIDVRIVSAVNRDTRDILSAGELRRDLYYRLGVVEIRLPQLQERKQDIPVLIRHYIEIYNRQRGMHIRGYSELAQKMLLNYSWPGNIRELRNVVEYGFNMAQGEELTMRELPDTLLYEKKQVSEAVKPELSASIPEPDGEHSLTEMVESFEKELIRQACKTAPSMTAAAEKLRISRQALSYKLSKYGLKK</sequence>
<dbReference type="Gene3D" id="3.30.450.20">
    <property type="entry name" value="PAS domain"/>
    <property type="match status" value="1"/>
</dbReference>
<evidence type="ECO:0000313" key="6">
    <source>
        <dbReference type="EMBL" id="MBC6679083.1"/>
    </source>
</evidence>
<dbReference type="SMART" id="SM00382">
    <property type="entry name" value="AAA"/>
    <property type="match status" value="1"/>
</dbReference>
<dbReference type="Gene3D" id="1.10.8.60">
    <property type="match status" value="1"/>
</dbReference>
<dbReference type="InterPro" id="IPR002078">
    <property type="entry name" value="Sigma_54_int"/>
</dbReference>
<keyword evidence="2" id="KW-0067">ATP-binding</keyword>
<dbReference type="InterPro" id="IPR025944">
    <property type="entry name" value="Sigma_54_int_dom_CS"/>
</dbReference>
<evidence type="ECO:0000256" key="2">
    <source>
        <dbReference type="ARBA" id="ARBA00022840"/>
    </source>
</evidence>
<keyword evidence="1" id="KW-0547">Nucleotide-binding</keyword>
<gene>
    <name evidence="6" type="ORF">H9L42_04495</name>
</gene>
<dbReference type="GO" id="GO:0006355">
    <property type="term" value="P:regulation of DNA-templated transcription"/>
    <property type="evidence" value="ECO:0007669"/>
    <property type="project" value="InterPro"/>
</dbReference>
<dbReference type="Pfam" id="PF02954">
    <property type="entry name" value="HTH_8"/>
    <property type="match status" value="1"/>
</dbReference>
<dbReference type="PROSITE" id="PS00688">
    <property type="entry name" value="SIGMA54_INTERACT_3"/>
    <property type="match status" value="1"/>
</dbReference>
<comment type="caution">
    <text evidence="6">The sequence shown here is derived from an EMBL/GenBank/DDBJ whole genome shotgun (WGS) entry which is preliminary data.</text>
</comment>
<keyword evidence="3" id="KW-0805">Transcription regulation</keyword>
<dbReference type="Pfam" id="PF25601">
    <property type="entry name" value="AAA_lid_14"/>
    <property type="match status" value="1"/>
</dbReference>
<dbReference type="AlphaFoldDB" id="A0A923NHE9"/>
<dbReference type="SUPFAM" id="SSF46689">
    <property type="entry name" value="Homeodomain-like"/>
    <property type="match status" value="1"/>
</dbReference>
<keyword evidence="4" id="KW-0804">Transcription</keyword>
<dbReference type="SUPFAM" id="SSF52540">
    <property type="entry name" value="P-loop containing nucleoside triphosphate hydrolases"/>
    <property type="match status" value="1"/>
</dbReference>
<evidence type="ECO:0000256" key="3">
    <source>
        <dbReference type="ARBA" id="ARBA00023015"/>
    </source>
</evidence>
<dbReference type="EMBL" id="JACRYT010000003">
    <property type="protein sequence ID" value="MBC6679083.1"/>
    <property type="molecule type" value="Genomic_DNA"/>
</dbReference>
<protein>
    <submittedName>
        <fullName evidence="6">Sigma 54-interacting transcriptional regulator</fullName>
    </submittedName>
</protein>
<dbReference type="PROSITE" id="PS50045">
    <property type="entry name" value="SIGMA54_INTERACT_4"/>
    <property type="match status" value="1"/>
</dbReference>
<name>A0A923NHE9_9FIRM</name>
<dbReference type="PANTHER" id="PTHR32071:SF74">
    <property type="entry name" value="TRANSCRIPTIONAL ACTIVATOR ROCR"/>
    <property type="match status" value="1"/>
</dbReference>
<evidence type="ECO:0000256" key="4">
    <source>
        <dbReference type="ARBA" id="ARBA00023163"/>
    </source>
</evidence>
<organism evidence="6 7">
    <name type="scientific">Zhenpiania hominis</name>
    <dbReference type="NCBI Taxonomy" id="2763644"/>
    <lineage>
        <taxon>Bacteria</taxon>
        <taxon>Bacillati</taxon>
        <taxon>Bacillota</taxon>
        <taxon>Clostridia</taxon>
        <taxon>Peptostreptococcales</taxon>
        <taxon>Anaerovoracaceae</taxon>
        <taxon>Zhenpiania</taxon>
    </lineage>
</organism>
<evidence type="ECO:0000259" key="5">
    <source>
        <dbReference type="PROSITE" id="PS50045"/>
    </source>
</evidence>
<dbReference type="GO" id="GO:0043565">
    <property type="term" value="F:sequence-specific DNA binding"/>
    <property type="evidence" value="ECO:0007669"/>
    <property type="project" value="InterPro"/>
</dbReference>
<dbReference type="CDD" id="cd00009">
    <property type="entry name" value="AAA"/>
    <property type="match status" value="1"/>
</dbReference>
<dbReference type="FunFam" id="3.40.50.300:FF:000006">
    <property type="entry name" value="DNA-binding transcriptional regulator NtrC"/>
    <property type="match status" value="1"/>
</dbReference>
<dbReference type="InterPro" id="IPR027417">
    <property type="entry name" value="P-loop_NTPase"/>
</dbReference>
<accession>A0A923NHE9</accession>
<dbReference type="Proteomes" id="UP000602647">
    <property type="component" value="Unassembled WGS sequence"/>
</dbReference>
<keyword evidence="7" id="KW-1185">Reference proteome</keyword>
<evidence type="ECO:0000313" key="7">
    <source>
        <dbReference type="Proteomes" id="UP000602647"/>
    </source>
</evidence>
<proteinExistence type="predicted"/>
<dbReference type="InterPro" id="IPR009057">
    <property type="entry name" value="Homeodomain-like_sf"/>
</dbReference>
<dbReference type="PANTHER" id="PTHR32071">
    <property type="entry name" value="TRANSCRIPTIONAL REGULATORY PROTEIN"/>
    <property type="match status" value="1"/>
</dbReference>
<dbReference type="InterPro" id="IPR003593">
    <property type="entry name" value="AAA+_ATPase"/>
</dbReference>
<dbReference type="RefSeq" id="WP_187302192.1">
    <property type="nucleotide sequence ID" value="NZ_JACRYT010000003.1"/>
</dbReference>
<dbReference type="GO" id="GO:0005524">
    <property type="term" value="F:ATP binding"/>
    <property type="evidence" value="ECO:0007669"/>
    <property type="project" value="UniProtKB-KW"/>
</dbReference>